<name>A0A1Y6FW74_9GAMM</name>
<evidence type="ECO:0000256" key="1">
    <source>
        <dbReference type="HAMAP-Rule" id="MF_02215"/>
    </source>
</evidence>
<dbReference type="HAMAP" id="MF_02215">
    <property type="entry name" value="UbiJ"/>
    <property type="match status" value="1"/>
</dbReference>
<dbReference type="InterPro" id="IPR036527">
    <property type="entry name" value="SCP2_sterol-bd_dom_sf"/>
</dbReference>
<dbReference type="GO" id="GO:0005737">
    <property type="term" value="C:cytoplasm"/>
    <property type="evidence" value="ECO:0007669"/>
    <property type="project" value="UniProtKB-SubCell"/>
</dbReference>
<reference evidence="5" key="1">
    <citation type="submission" date="2017-04" db="EMBL/GenBank/DDBJ databases">
        <authorList>
            <person name="Varghese N."/>
            <person name="Submissions S."/>
        </authorList>
    </citation>
    <scope>NUCLEOTIDE SEQUENCE [LARGE SCALE GENOMIC DNA]</scope>
</reference>
<comment type="pathway">
    <text evidence="1">Cofactor biosynthesis; ubiquinone biosynthesis.</text>
</comment>
<comment type="similarity">
    <text evidence="1">Belongs to the UbiJ family.</text>
</comment>
<dbReference type="EMBL" id="FXWH01000002">
    <property type="protein sequence ID" value="SMQ80026.1"/>
    <property type="molecule type" value="Genomic_DNA"/>
</dbReference>
<proteinExistence type="inferred from homology"/>
<dbReference type="PANTHER" id="PTHR38693:SF1">
    <property type="entry name" value="UBIQUINONE BIOSYNTHESIS ACCESSORY FACTOR UBIJ"/>
    <property type="match status" value="1"/>
</dbReference>
<dbReference type="GO" id="GO:0006744">
    <property type="term" value="P:ubiquinone biosynthetic process"/>
    <property type="evidence" value="ECO:0007669"/>
    <property type="project" value="UniProtKB-UniRule"/>
</dbReference>
<dbReference type="InterPro" id="IPR038989">
    <property type="entry name" value="UbiJ"/>
</dbReference>
<dbReference type="PANTHER" id="PTHR38693">
    <property type="entry name" value="UBIQUINONE BIOSYNTHESIS PROTEIN UBIJ"/>
    <property type="match status" value="1"/>
</dbReference>
<feature type="coiled-coil region" evidence="2">
    <location>
        <begin position="175"/>
        <end position="202"/>
    </location>
</feature>
<accession>A0A1Y6FW74</accession>
<dbReference type="Pfam" id="PF02036">
    <property type="entry name" value="SCP2"/>
    <property type="match status" value="1"/>
</dbReference>
<dbReference type="RefSeq" id="WP_086435074.1">
    <property type="nucleotide sequence ID" value="NZ_FXWH01000002.1"/>
</dbReference>
<evidence type="ECO:0000256" key="2">
    <source>
        <dbReference type="SAM" id="Coils"/>
    </source>
</evidence>
<dbReference type="InterPro" id="IPR003033">
    <property type="entry name" value="SCP2_sterol-bd_dom"/>
</dbReference>
<evidence type="ECO:0000313" key="4">
    <source>
        <dbReference type="EMBL" id="SMQ80026.1"/>
    </source>
</evidence>
<feature type="domain" description="SCP2" evidence="3">
    <location>
        <begin position="16"/>
        <end position="113"/>
    </location>
</feature>
<keyword evidence="5" id="KW-1185">Reference proteome</keyword>
<protein>
    <recommendedName>
        <fullName evidence="1">Ubiquinone biosynthesis accessory factor UbiJ</fullName>
    </recommendedName>
</protein>
<comment type="subcellular location">
    <subcellularLocation>
        <location evidence="1">Cytoplasm</location>
    </subcellularLocation>
</comment>
<dbReference type="Proteomes" id="UP000194450">
    <property type="component" value="Unassembled WGS sequence"/>
</dbReference>
<dbReference type="UniPathway" id="UPA00232"/>
<keyword evidence="1" id="KW-0963">Cytoplasm</keyword>
<dbReference type="OrthoDB" id="5801225at2"/>
<evidence type="ECO:0000259" key="3">
    <source>
        <dbReference type="Pfam" id="PF02036"/>
    </source>
</evidence>
<gene>
    <name evidence="1" type="primary">ubiJ</name>
    <name evidence="4" type="ORF">SAMN06297229_1941</name>
</gene>
<keyword evidence="4" id="KW-0830">Ubiquinone</keyword>
<sequence>MRLLSLVPLLLIERCLNDLLALDDASDERLQSLQGKRLRVELEELGQPLTAAVHGRQVVLSSADTDAVDCTIRTRLAVLPELQDTANITRLIKADALDIDGDIMLAQQFSQLFLQLDIDWETQLAQRIGDVPAHWLGSVFKRSQSWLKQQTKDQQQWLQEVLVEEKRVLVGKTEFDIVKTQLQELRARIDRLERRWREQESS</sequence>
<dbReference type="SUPFAM" id="SSF55718">
    <property type="entry name" value="SCP-like"/>
    <property type="match status" value="1"/>
</dbReference>
<keyword evidence="1" id="KW-0831">Ubiquinone biosynthesis</keyword>
<evidence type="ECO:0000313" key="5">
    <source>
        <dbReference type="Proteomes" id="UP000194450"/>
    </source>
</evidence>
<keyword evidence="2" id="KW-0175">Coiled coil</keyword>
<dbReference type="AlphaFoldDB" id="A0A1Y6FW74"/>
<comment type="function">
    <text evidence="1">Required for ubiquinone (coenzyme Q) biosynthesis. Binds hydrophobic ubiquinone biosynthetic intermediates via its SCP2 domain and is essential for the stability of the Ubi complex. May constitute a docking platform where Ubi enzymes assemble and access their SCP2-bound polyprenyl substrates.</text>
</comment>
<organism evidence="4 5">
    <name type="scientific">Pseudidiomarina planktonica</name>
    <dbReference type="NCBI Taxonomy" id="1323738"/>
    <lineage>
        <taxon>Bacteria</taxon>
        <taxon>Pseudomonadati</taxon>
        <taxon>Pseudomonadota</taxon>
        <taxon>Gammaproteobacteria</taxon>
        <taxon>Alteromonadales</taxon>
        <taxon>Idiomarinaceae</taxon>
        <taxon>Pseudidiomarina</taxon>
    </lineage>
</organism>